<dbReference type="OrthoDB" id="4476065at2"/>
<name>A0A4V0YH54_9MICO</name>
<dbReference type="KEGG" id="agf:ET445_09405"/>
<dbReference type="AlphaFoldDB" id="A0A4V0YH54"/>
<dbReference type="InterPro" id="IPR027417">
    <property type="entry name" value="P-loop_NTPase"/>
</dbReference>
<keyword evidence="2" id="KW-1185">Reference proteome</keyword>
<dbReference type="SUPFAM" id="SSF52540">
    <property type="entry name" value="P-loop containing nucleoside triphosphate hydrolases"/>
    <property type="match status" value="1"/>
</dbReference>
<evidence type="ECO:0000313" key="1">
    <source>
        <dbReference type="EMBL" id="QAY73521.1"/>
    </source>
</evidence>
<protein>
    <submittedName>
        <fullName evidence="1">ATP/GTP-binding protein</fullName>
    </submittedName>
</protein>
<reference evidence="1 2" key="1">
    <citation type="submission" date="2019-01" db="EMBL/GenBank/DDBJ databases">
        <title>Genome sequencing of strain FW100M-8.</title>
        <authorList>
            <person name="Heo J."/>
            <person name="Kim S.-J."/>
            <person name="Kim J.-S."/>
            <person name="Hong S.-B."/>
            <person name="Kwon S.-W."/>
        </authorList>
    </citation>
    <scope>NUCLEOTIDE SEQUENCE [LARGE SCALE GENOMIC DNA]</scope>
    <source>
        <strain evidence="1 2">FW100M-8</strain>
    </source>
</reference>
<sequence length="389" mass="43536">MEVNRSLEQHIAVFGESGSGKTVLLSSFYGPTQEPGFAKENLYEVIAESASQGLTLHQNYLGMRNDARAPEPNRFRSHSYAFRVKPKVNPDSRAQRAQPVDNLRLVWHDYPGEWFEQDVEGEEAQRRVDTFRSLLGSDVAFLLVDAQRLIDNVGQEERYLKSLFSNFRTGLVRLEDEILVGGQPLVEFPRIWVVALSKADLLPDLDVQAFKELIVLKAAGELSMLTDTIRDMVQGGAALSVGDDFVLFSSAKFSPEKIDLTSPIGLDLILPLAAILPFERHARWIEQRAANKLPEKVVENLFAGASVLVGLLLTKRFNMPGPVGLVVGLVTSVFSKDVIEGLLNMAREKLEDARSRALEKKEYFTAVLTGFRLALIEGEERRVLRLSRR</sequence>
<dbReference type="Proteomes" id="UP000291259">
    <property type="component" value="Chromosome"/>
</dbReference>
<dbReference type="EMBL" id="CP035491">
    <property type="protein sequence ID" value="QAY73521.1"/>
    <property type="molecule type" value="Genomic_DNA"/>
</dbReference>
<gene>
    <name evidence="1" type="ORF">ET445_09405</name>
</gene>
<evidence type="ECO:0000313" key="2">
    <source>
        <dbReference type="Proteomes" id="UP000291259"/>
    </source>
</evidence>
<accession>A0A4V0YH54</accession>
<proteinExistence type="predicted"/>
<organism evidence="1 2">
    <name type="scientific">Agromyces protaetiae</name>
    <dbReference type="NCBI Taxonomy" id="2509455"/>
    <lineage>
        <taxon>Bacteria</taxon>
        <taxon>Bacillati</taxon>
        <taxon>Actinomycetota</taxon>
        <taxon>Actinomycetes</taxon>
        <taxon>Micrococcales</taxon>
        <taxon>Microbacteriaceae</taxon>
        <taxon>Agromyces</taxon>
    </lineage>
</organism>
<dbReference type="Gene3D" id="3.40.50.300">
    <property type="entry name" value="P-loop containing nucleotide triphosphate hydrolases"/>
    <property type="match status" value="1"/>
</dbReference>